<proteinExistence type="inferred from homology"/>
<dbReference type="Pfam" id="PF00501">
    <property type="entry name" value="AMP-binding"/>
    <property type="match status" value="1"/>
</dbReference>
<dbReference type="PANTHER" id="PTHR43201">
    <property type="entry name" value="ACYL-COA SYNTHETASE"/>
    <property type="match status" value="1"/>
</dbReference>
<accession>A0ABS3V2B1</accession>
<reference evidence="4 5" key="1">
    <citation type="submission" date="2021-03" db="EMBL/GenBank/DDBJ databases">
        <authorList>
            <person name="Lee D.-H."/>
        </authorList>
    </citation>
    <scope>NUCLEOTIDE SEQUENCE [LARGE SCALE GENOMIC DNA]</scope>
    <source>
        <strain evidence="4 5">MMS20-R2-23</strain>
    </source>
</reference>
<organism evidence="4 5">
    <name type="scientific">Micromonospora antibiotica</name>
    <dbReference type="NCBI Taxonomy" id="2807623"/>
    <lineage>
        <taxon>Bacteria</taxon>
        <taxon>Bacillati</taxon>
        <taxon>Actinomycetota</taxon>
        <taxon>Actinomycetes</taxon>
        <taxon>Micromonosporales</taxon>
        <taxon>Micromonosporaceae</taxon>
        <taxon>Micromonospora</taxon>
    </lineage>
</organism>
<evidence type="ECO:0000313" key="5">
    <source>
        <dbReference type="Proteomes" id="UP000671399"/>
    </source>
</evidence>
<feature type="domain" description="AMP-dependent synthetase/ligase" evidence="3">
    <location>
        <begin position="7"/>
        <end position="310"/>
    </location>
</feature>
<name>A0ABS3V2B1_9ACTN</name>
<dbReference type="EMBL" id="JAGFWR010000001">
    <property type="protein sequence ID" value="MBO4159729.1"/>
    <property type="molecule type" value="Genomic_DNA"/>
</dbReference>
<dbReference type="SUPFAM" id="SSF56801">
    <property type="entry name" value="Acetyl-CoA synthetase-like"/>
    <property type="match status" value="1"/>
</dbReference>
<evidence type="ECO:0000259" key="3">
    <source>
        <dbReference type="Pfam" id="PF00501"/>
    </source>
</evidence>
<dbReference type="Gene3D" id="3.40.50.12780">
    <property type="entry name" value="N-terminal domain of ligase-like"/>
    <property type="match status" value="1"/>
</dbReference>
<keyword evidence="2 4" id="KW-0436">Ligase</keyword>
<protein>
    <submittedName>
        <fullName evidence="4">Acyl--CoA ligase</fullName>
    </submittedName>
</protein>
<comment type="caution">
    <text evidence="4">The sequence shown here is derived from an EMBL/GenBank/DDBJ whole genome shotgun (WGS) entry which is preliminary data.</text>
</comment>
<dbReference type="CDD" id="cd04433">
    <property type="entry name" value="AFD_class_I"/>
    <property type="match status" value="1"/>
</dbReference>
<comment type="similarity">
    <text evidence="1">Belongs to the ATP-dependent AMP-binding enzyme family.</text>
</comment>
<dbReference type="InterPro" id="IPR000873">
    <property type="entry name" value="AMP-dep_synth/lig_dom"/>
</dbReference>
<sequence>MLIEVIDDAARRHGDRPAVSDRQTTLTYRELIRSSAVWADTLAGLLPGGDRGRIGIRAGNGVAYVVAYLAALRCGAVPFLIDRVSGVQETAAIREDCGLDLLVHDSPAPGWGTPRGELGTLTVTGAPSAGRAALDPQTEVCRFTSGSTGRPHCIEFRGQAVHRAAVNWATGTGLDADDSIACFASLSNGLAFNTSLLSAFLVGARLHLPNGLPSGSAVGRAVAACAATRLVGFPALYDSLVRRPVTDGSFGRLRMAISSAAPLDPGTKHRFVEATGVPLRNYFGAAEAGPLTFATDPLTDLGLGGPLPGVLLRAGTRANPGPVEVRSESMGTRYLNAPGLLESRMTDDGYYRTGDRGYLADGSLFLSGRSHRVINVGGRKIDATEVVEALRAAAGVRDAVVLQVLDRHGVPALAAVLAADDSLDPSGPRRFLADRLAPYKIPSLVRVVPEIPRGSAGKPAMAALEGLFAVDRTDG</sequence>
<dbReference type="RefSeq" id="WP_208565401.1">
    <property type="nucleotide sequence ID" value="NZ_JAGFWR010000001.1"/>
</dbReference>
<dbReference type="InterPro" id="IPR042099">
    <property type="entry name" value="ANL_N_sf"/>
</dbReference>
<evidence type="ECO:0000256" key="1">
    <source>
        <dbReference type="ARBA" id="ARBA00006432"/>
    </source>
</evidence>
<dbReference type="GO" id="GO:0016874">
    <property type="term" value="F:ligase activity"/>
    <property type="evidence" value="ECO:0007669"/>
    <property type="project" value="UniProtKB-KW"/>
</dbReference>
<gene>
    <name evidence="4" type="ORF">JQN83_02755</name>
</gene>
<dbReference type="PANTHER" id="PTHR43201:SF5">
    <property type="entry name" value="MEDIUM-CHAIN ACYL-COA LIGASE ACSF2, MITOCHONDRIAL"/>
    <property type="match status" value="1"/>
</dbReference>
<evidence type="ECO:0000256" key="2">
    <source>
        <dbReference type="ARBA" id="ARBA00022598"/>
    </source>
</evidence>
<dbReference type="Gene3D" id="3.30.300.30">
    <property type="match status" value="1"/>
</dbReference>
<evidence type="ECO:0000313" key="4">
    <source>
        <dbReference type="EMBL" id="MBO4159729.1"/>
    </source>
</evidence>
<dbReference type="Proteomes" id="UP000671399">
    <property type="component" value="Unassembled WGS sequence"/>
</dbReference>
<keyword evidence="5" id="KW-1185">Reference proteome</keyword>
<dbReference type="InterPro" id="IPR045851">
    <property type="entry name" value="AMP-bd_C_sf"/>
</dbReference>